<evidence type="ECO:0000313" key="11">
    <source>
        <dbReference type="Proteomes" id="UP000623129"/>
    </source>
</evidence>
<keyword evidence="11" id="KW-1185">Reference proteome</keyword>
<dbReference type="PANTHER" id="PTHR48017">
    <property type="entry name" value="OS05G0424000 PROTEIN-RELATED"/>
    <property type="match status" value="1"/>
</dbReference>
<feature type="transmembrane region" description="Helical" evidence="8">
    <location>
        <begin position="176"/>
        <end position="200"/>
    </location>
</feature>
<evidence type="ECO:0000256" key="7">
    <source>
        <dbReference type="SAM" id="MobiDB-lite"/>
    </source>
</evidence>
<accession>A0A833QMT7</accession>
<feature type="transmembrane region" description="Helical" evidence="8">
    <location>
        <begin position="270"/>
        <end position="291"/>
    </location>
</feature>
<gene>
    <name evidence="10" type="ORF">FCM35_KLT04681</name>
</gene>
<name>A0A833QMT7_9POAL</name>
<organism evidence="10 11">
    <name type="scientific">Carex littledalei</name>
    <dbReference type="NCBI Taxonomy" id="544730"/>
    <lineage>
        <taxon>Eukaryota</taxon>
        <taxon>Viridiplantae</taxon>
        <taxon>Streptophyta</taxon>
        <taxon>Embryophyta</taxon>
        <taxon>Tracheophyta</taxon>
        <taxon>Spermatophyta</taxon>
        <taxon>Magnoliopsida</taxon>
        <taxon>Liliopsida</taxon>
        <taxon>Poales</taxon>
        <taxon>Cyperaceae</taxon>
        <taxon>Cyperoideae</taxon>
        <taxon>Cariceae</taxon>
        <taxon>Carex</taxon>
        <taxon>Carex subgen. Euthyceras</taxon>
    </lineage>
</organism>
<feature type="transmembrane region" description="Helical" evidence="8">
    <location>
        <begin position="435"/>
        <end position="456"/>
    </location>
</feature>
<feature type="transmembrane region" description="Helical" evidence="8">
    <location>
        <begin position="25"/>
        <end position="46"/>
    </location>
</feature>
<feature type="transmembrane region" description="Helical" evidence="8">
    <location>
        <begin position="110"/>
        <end position="132"/>
    </location>
</feature>
<comment type="subcellular location">
    <subcellularLocation>
        <location evidence="1">Membrane</location>
    </subcellularLocation>
</comment>
<evidence type="ECO:0000256" key="2">
    <source>
        <dbReference type="ARBA" id="ARBA00022448"/>
    </source>
</evidence>
<evidence type="ECO:0000256" key="8">
    <source>
        <dbReference type="SAM" id="Phobius"/>
    </source>
</evidence>
<feature type="transmembrane region" description="Helical" evidence="8">
    <location>
        <begin position="307"/>
        <end position="328"/>
    </location>
</feature>
<evidence type="ECO:0000256" key="5">
    <source>
        <dbReference type="ARBA" id="ARBA00022989"/>
    </source>
</evidence>
<dbReference type="AlphaFoldDB" id="A0A833QMT7"/>
<feature type="transmembrane region" description="Helical" evidence="8">
    <location>
        <begin position="153"/>
        <end position="170"/>
    </location>
</feature>
<keyword evidence="3 8" id="KW-0812">Transmembrane</keyword>
<feature type="region of interest" description="Disordered" evidence="7">
    <location>
        <begin position="1"/>
        <end position="23"/>
    </location>
</feature>
<evidence type="ECO:0000256" key="4">
    <source>
        <dbReference type="ARBA" id="ARBA00022970"/>
    </source>
</evidence>
<reference evidence="10" key="1">
    <citation type="submission" date="2020-01" db="EMBL/GenBank/DDBJ databases">
        <title>Genome sequence of Kobresia littledalei, the first chromosome-level genome in the family Cyperaceae.</title>
        <authorList>
            <person name="Qu G."/>
        </authorList>
    </citation>
    <scope>NUCLEOTIDE SEQUENCE</scope>
    <source>
        <strain evidence="10">C.B.Clarke</strain>
        <tissue evidence="10">Leaf</tissue>
    </source>
</reference>
<feature type="transmembrane region" description="Helical" evidence="8">
    <location>
        <begin position="53"/>
        <end position="74"/>
    </location>
</feature>
<evidence type="ECO:0000256" key="1">
    <source>
        <dbReference type="ARBA" id="ARBA00004370"/>
    </source>
</evidence>
<evidence type="ECO:0000256" key="3">
    <source>
        <dbReference type="ARBA" id="ARBA00022692"/>
    </source>
</evidence>
<dbReference type="OrthoDB" id="40134at2759"/>
<dbReference type="EMBL" id="SWLB01000014">
    <property type="protein sequence ID" value="KAF3329350.1"/>
    <property type="molecule type" value="Genomic_DNA"/>
</dbReference>
<protein>
    <submittedName>
        <fullName evidence="10">Amino acid permease 8-like protein</fullName>
    </submittedName>
</protein>
<evidence type="ECO:0000259" key="9">
    <source>
        <dbReference type="Pfam" id="PF01490"/>
    </source>
</evidence>
<dbReference type="GO" id="GO:0006865">
    <property type="term" value="P:amino acid transport"/>
    <property type="evidence" value="ECO:0007669"/>
    <property type="project" value="UniProtKB-KW"/>
</dbReference>
<feature type="transmembrane region" description="Helical" evidence="8">
    <location>
        <begin position="373"/>
        <end position="390"/>
    </location>
</feature>
<keyword evidence="5 8" id="KW-1133">Transmembrane helix</keyword>
<dbReference type="InterPro" id="IPR013057">
    <property type="entry name" value="AA_transpt_TM"/>
</dbReference>
<evidence type="ECO:0000313" key="10">
    <source>
        <dbReference type="EMBL" id="KAF3329350.1"/>
    </source>
</evidence>
<sequence>MEWRRSGKGRGYDQNPKTKTEEGTVWTATTHAITAIIGSGVLALPWSVAQMGWIFGPLALIGCAYVTYFTAVLLTDCYRTPDPVHGKRNHTYMDVVRSILGPKDVVICGIAQYILLWGVMIGYTITTATSIMKVVRTDCYHYKGHDAKCNTSGTLYMVLFGIVEIVLSQFPSLEKITLISVVAAIMSFAYSFIGLGLVAAKFASHGSPQGTILGVQIGADGISASTKIWQSLQALGNIAFAYTYSMLLIEIQDTLKPSPPENKTLKRASLYGIGVTTIFYVSIGCVGYAAFGNDAPGNLLTGFYEPFWLVDLGNIAVLIHLVGAYQLYGQPIYAKYETWLSNKWPESPFIHKVYKLPLPFTKGKSFNFTMCKLVLRTAFVVLTTLISLMLPFFNAILGLLGSVAFWPLTVYYPVTMYITQASIKRKEARWWGLQALNCGALFVSLLAAVGSVAGMAQQLKHVTMLKTEL</sequence>
<feature type="transmembrane region" description="Helical" evidence="8">
    <location>
        <begin position="396"/>
        <end position="414"/>
    </location>
</feature>
<comment type="caution">
    <text evidence="10">The sequence shown here is derived from an EMBL/GenBank/DDBJ whole genome shotgun (WGS) entry which is preliminary data.</text>
</comment>
<evidence type="ECO:0000256" key="6">
    <source>
        <dbReference type="ARBA" id="ARBA00023136"/>
    </source>
</evidence>
<keyword evidence="6 8" id="KW-0472">Membrane</keyword>
<feature type="domain" description="Amino acid transporter transmembrane" evidence="9">
    <location>
        <begin position="22"/>
        <end position="455"/>
    </location>
</feature>
<dbReference type="Proteomes" id="UP000623129">
    <property type="component" value="Unassembled WGS sequence"/>
</dbReference>
<dbReference type="GO" id="GO:0016020">
    <property type="term" value="C:membrane"/>
    <property type="evidence" value="ECO:0007669"/>
    <property type="project" value="UniProtKB-SubCell"/>
</dbReference>
<dbReference type="Pfam" id="PF01490">
    <property type="entry name" value="Aa_trans"/>
    <property type="match status" value="1"/>
</dbReference>
<keyword evidence="4" id="KW-0029">Amino-acid transport</keyword>
<proteinExistence type="predicted"/>
<keyword evidence="2" id="KW-0813">Transport</keyword>